<gene>
    <name evidence="2" type="ORF">SNEC2469_LOCUS3251</name>
</gene>
<dbReference type="EMBL" id="CAJNJA010007611">
    <property type="protein sequence ID" value="CAE7226780.1"/>
    <property type="molecule type" value="Genomic_DNA"/>
</dbReference>
<dbReference type="SUPFAM" id="SSF50249">
    <property type="entry name" value="Nucleic acid-binding proteins"/>
    <property type="match status" value="1"/>
</dbReference>
<reference evidence="2" key="1">
    <citation type="submission" date="2021-02" db="EMBL/GenBank/DDBJ databases">
        <authorList>
            <person name="Dougan E. K."/>
            <person name="Rhodes N."/>
            <person name="Thang M."/>
            <person name="Chan C."/>
        </authorList>
    </citation>
    <scope>NUCLEOTIDE SEQUENCE</scope>
</reference>
<protein>
    <submittedName>
        <fullName evidence="2">Uncharacterized protein</fullName>
    </submittedName>
</protein>
<organism evidence="2 3">
    <name type="scientific">Symbiodinium necroappetens</name>
    <dbReference type="NCBI Taxonomy" id="1628268"/>
    <lineage>
        <taxon>Eukaryota</taxon>
        <taxon>Sar</taxon>
        <taxon>Alveolata</taxon>
        <taxon>Dinophyceae</taxon>
        <taxon>Suessiales</taxon>
        <taxon>Symbiodiniaceae</taxon>
        <taxon>Symbiodinium</taxon>
    </lineage>
</organism>
<accession>A0A812KFD7</accession>
<dbReference type="Proteomes" id="UP000601435">
    <property type="component" value="Unassembled WGS sequence"/>
</dbReference>
<name>A0A812KFD7_9DINO</name>
<comment type="caution">
    <text evidence="2">The sequence shown here is derived from an EMBL/GenBank/DDBJ whole genome shotgun (WGS) entry which is preliminary data.</text>
</comment>
<evidence type="ECO:0000313" key="2">
    <source>
        <dbReference type="EMBL" id="CAE7226780.1"/>
    </source>
</evidence>
<sequence>MPGSCTACTGEVAIPPVGTRVAYTLVMDNKTGRPRAESVRPEGTGMATPAPNAGLGLDYAGTIQQRGEKYGFILQDDGQKMFVMPISCASFGSVIPPEGTRVSYRVVLDSKTGRPRAEDVCPEGTAIARKDVPGEKGANGWNMGKGGNSKGFAARYAPY</sequence>
<dbReference type="Gene3D" id="2.40.50.140">
    <property type="entry name" value="Nucleic acid-binding proteins"/>
    <property type="match status" value="1"/>
</dbReference>
<dbReference type="OrthoDB" id="444418at2759"/>
<evidence type="ECO:0000313" key="3">
    <source>
        <dbReference type="Proteomes" id="UP000601435"/>
    </source>
</evidence>
<proteinExistence type="predicted"/>
<evidence type="ECO:0000256" key="1">
    <source>
        <dbReference type="SAM" id="MobiDB-lite"/>
    </source>
</evidence>
<dbReference type="InterPro" id="IPR012340">
    <property type="entry name" value="NA-bd_OB-fold"/>
</dbReference>
<keyword evidence="3" id="KW-1185">Reference proteome</keyword>
<feature type="region of interest" description="Disordered" evidence="1">
    <location>
        <begin position="32"/>
        <end position="51"/>
    </location>
</feature>
<dbReference type="AlphaFoldDB" id="A0A812KFD7"/>